<feature type="domain" description="Type I restriction modification DNA specificity" evidence="4">
    <location>
        <begin position="18"/>
        <end position="160"/>
    </location>
</feature>
<dbReference type="InterPro" id="IPR044946">
    <property type="entry name" value="Restrct_endonuc_typeI_TRD_sf"/>
</dbReference>
<organism evidence="5 6">
    <name type="scientific">Haloarcula rubra</name>
    <dbReference type="NCBI Taxonomy" id="2487747"/>
    <lineage>
        <taxon>Archaea</taxon>
        <taxon>Methanobacteriati</taxon>
        <taxon>Methanobacteriota</taxon>
        <taxon>Stenosarchaea group</taxon>
        <taxon>Halobacteria</taxon>
        <taxon>Halobacteriales</taxon>
        <taxon>Haloarculaceae</taxon>
        <taxon>Haloarcula</taxon>
    </lineage>
</organism>
<evidence type="ECO:0000313" key="5">
    <source>
        <dbReference type="EMBL" id="MBX0325184.1"/>
    </source>
</evidence>
<feature type="domain" description="Type I restriction modification DNA specificity" evidence="4">
    <location>
        <begin position="192"/>
        <end position="357"/>
    </location>
</feature>
<keyword evidence="5" id="KW-0255">Endonuclease</keyword>
<evidence type="ECO:0000256" key="2">
    <source>
        <dbReference type="ARBA" id="ARBA00022747"/>
    </source>
</evidence>
<dbReference type="GO" id="GO:0004519">
    <property type="term" value="F:endonuclease activity"/>
    <property type="evidence" value="ECO:0007669"/>
    <property type="project" value="UniProtKB-KW"/>
</dbReference>
<name>A0AAW4PYK7_9EURY</name>
<dbReference type="EC" id="3.1.21.-" evidence="5"/>
<dbReference type="PANTHER" id="PTHR30408">
    <property type="entry name" value="TYPE-1 RESTRICTION ENZYME ECOKI SPECIFICITY PROTEIN"/>
    <property type="match status" value="1"/>
</dbReference>
<gene>
    <name evidence="5" type="ORF">EGH21_19345</name>
</gene>
<dbReference type="GO" id="GO:0009307">
    <property type="term" value="P:DNA restriction-modification system"/>
    <property type="evidence" value="ECO:0007669"/>
    <property type="project" value="UniProtKB-KW"/>
</dbReference>
<dbReference type="GO" id="GO:0016787">
    <property type="term" value="F:hydrolase activity"/>
    <property type="evidence" value="ECO:0007669"/>
    <property type="project" value="UniProtKB-KW"/>
</dbReference>
<keyword evidence="3" id="KW-0238">DNA-binding</keyword>
<comment type="similarity">
    <text evidence="1">Belongs to the type-I restriction system S methylase family.</text>
</comment>
<dbReference type="Gene3D" id="3.90.220.20">
    <property type="entry name" value="DNA methylase specificity domains"/>
    <property type="match status" value="2"/>
</dbReference>
<proteinExistence type="inferred from homology"/>
<dbReference type="Proteomes" id="UP001430377">
    <property type="component" value="Unassembled WGS sequence"/>
</dbReference>
<comment type="caution">
    <text evidence="5">The sequence shown here is derived from an EMBL/GenBank/DDBJ whole genome shotgun (WGS) entry which is preliminary data.</text>
</comment>
<sequence>MTVNPRYQYDDSLDEHPHVPMSAVSEDTKRITEFTSKENIYSGLSKFKEDDVLFARITPCTENGKVALVANIPENYEMSFGSSEFAVLSAGDEILPRFLYYLCQAPGLRTRAINQMKGASGRKRVPYSFLREEIEIPIPPIEEQKQIVEILDSIFHEIENIEEVTHREEEIESIFFESALSDAINQIGERETSEWIRISDVCDETKNGGTPKRSEERYWEGEIPWLKSGEVDNNKLYDAEEYITKKGLDQSSAKLFRPDTVLVAMYGDGNTRGRASLLKEEMSANQAVCGLSPNQEQCIPEYLWYCVMSLRAKLRAKSRGGNQANLNQGMIVEEKIPLPPLETQRHVVSKLSRIQDRFDNISSSLDGQRQVLSILPESILHSVLKGETTPVEGEFRSGINDSGQLAIQEFN</sequence>
<dbReference type="EMBL" id="RKLR01000011">
    <property type="protein sequence ID" value="MBX0325184.1"/>
    <property type="molecule type" value="Genomic_DNA"/>
</dbReference>
<dbReference type="CDD" id="cd17260">
    <property type="entry name" value="RMtype1_S_EcoEI-TRD1-CR1_like"/>
    <property type="match status" value="1"/>
</dbReference>
<evidence type="ECO:0000313" key="6">
    <source>
        <dbReference type="Proteomes" id="UP001430377"/>
    </source>
</evidence>
<dbReference type="Pfam" id="PF01420">
    <property type="entry name" value="Methylase_S"/>
    <property type="match status" value="2"/>
</dbReference>
<reference evidence="5 6" key="1">
    <citation type="submission" date="2021-06" db="EMBL/GenBank/DDBJ databases">
        <title>Halomicroarcula sp. a new haloarchaeum isolated from saline soil.</title>
        <authorList>
            <person name="Duran-Viseras A."/>
            <person name="Sanchez-Porro C."/>
            <person name="Ventosa A."/>
        </authorList>
    </citation>
    <scope>NUCLEOTIDE SEQUENCE [LARGE SCALE GENOMIC DNA]</scope>
    <source>
        <strain evidence="5 6">F13</strain>
    </source>
</reference>
<keyword evidence="6" id="KW-1185">Reference proteome</keyword>
<evidence type="ECO:0000256" key="3">
    <source>
        <dbReference type="ARBA" id="ARBA00023125"/>
    </source>
</evidence>
<dbReference type="InterPro" id="IPR052021">
    <property type="entry name" value="Type-I_RS_S_subunit"/>
</dbReference>
<dbReference type="GO" id="GO:0003677">
    <property type="term" value="F:DNA binding"/>
    <property type="evidence" value="ECO:0007669"/>
    <property type="project" value="UniProtKB-KW"/>
</dbReference>
<dbReference type="SUPFAM" id="SSF116734">
    <property type="entry name" value="DNA methylase specificity domain"/>
    <property type="match status" value="2"/>
</dbReference>
<dbReference type="PANTHER" id="PTHR30408:SF12">
    <property type="entry name" value="TYPE I RESTRICTION ENZYME MJAVIII SPECIFICITY SUBUNIT"/>
    <property type="match status" value="1"/>
</dbReference>
<keyword evidence="5" id="KW-0378">Hydrolase</keyword>
<keyword evidence="5" id="KW-0540">Nuclease</keyword>
<keyword evidence="2" id="KW-0680">Restriction system</keyword>
<dbReference type="AlphaFoldDB" id="A0AAW4PYK7"/>
<evidence type="ECO:0000256" key="1">
    <source>
        <dbReference type="ARBA" id="ARBA00010923"/>
    </source>
</evidence>
<protein>
    <submittedName>
        <fullName evidence="5">Restriction endonuclease subunit S</fullName>
        <ecNumber evidence="5">3.1.21.-</ecNumber>
    </submittedName>
</protein>
<accession>A0AAW4PYK7</accession>
<evidence type="ECO:0000259" key="4">
    <source>
        <dbReference type="Pfam" id="PF01420"/>
    </source>
</evidence>
<dbReference type="InterPro" id="IPR000055">
    <property type="entry name" value="Restrct_endonuc_typeI_TRD"/>
</dbReference>